<keyword evidence="2" id="KW-1185">Reference proteome</keyword>
<organism evidence="1 2">
    <name type="scientific">Saltatorellus ferox</name>
    <dbReference type="NCBI Taxonomy" id="2528018"/>
    <lineage>
        <taxon>Bacteria</taxon>
        <taxon>Pseudomonadati</taxon>
        <taxon>Planctomycetota</taxon>
        <taxon>Planctomycetia</taxon>
        <taxon>Planctomycetia incertae sedis</taxon>
        <taxon>Saltatorellus</taxon>
    </lineage>
</organism>
<dbReference type="EMBL" id="CP036434">
    <property type="protein sequence ID" value="QDV04553.1"/>
    <property type="molecule type" value="Genomic_DNA"/>
</dbReference>
<dbReference type="Proteomes" id="UP000320390">
    <property type="component" value="Chromosome"/>
</dbReference>
<reference evidence="1 2" key="1">
    <citation type="submission" date="2019-02" db="EMBL/GenBank/DDBJ databases">
        <title>Deep-cultivation of Planctomycetes and their phenomic and genomic characterization uncovers novel biology.</title>
        <authorList>
            <person name="Wiegand S."/>
            <person name="Jogler M."/>
            <person name="Boedeker C."/>
            <person name="Pinto D."/>
            <person name="Vollmers J."/>
            <person name="Rivas-Marin E."/>
            <person name="Kohn T."/>
            <person name="Peeters S.H."/>
            <person name="Heuer A."/>
            <person name="Rast P."/>
            <person name="Oberbeckmann S."/>
            <person name="Bunk B."/>
            <person name="Jeske O."/>
            <person name="Meyerdierks A."/>
            <person name="Storesund J.E."/>
            <person name="Kallscheuer N."/>
            <person name="Luecker S."/>
            <person name="Lage O.M."/>
            <person name="Pohl T."/>
            <person name="Merkel B.J."/>
            <person name="Hornburger P."/>
            <person name="Mueller R.-W."/>
            <person name="Bruemmer F."/>
            <person name="Labrenz M."/>
            <person name="Spormann A.M."/>
            <person name="Op den Camp H."/>
            <person name="Overmann J."/>
            <person name="Amann R."/>
            <person name="Jetten M.S.M."/>
            <person name="Mascher T."/>
            <person name="Medema M.H."/>
            <person name="Devos D.P."/>
            <person name="Kaster A.-K."/>
            <person name="Ovreas L."/>
            <person name="Rohde M."/>
            <person name="Galperin M.Y."/>
            <person name="Jogler C."/>
        </authorList>
    </citation>
    <scope>NUCLEOTIDE SEQUENCE [LARGE SCALE GENOMIC DNA]</scope>
    <source>
        <strain evidence="1 2">Poly30</strain>
    </source>
</reference>
<protein>
    <submittedName>
        <fullName evidence="1">Uncharacterized protein</fullName>
    </submittedName>
</protein>
<sequence length="47" mass="5251">MSNGGLDEDPAGDRSPFPITVIIEETERIVVTLLKLRRNDRLSVTLI</sequence>
<proteinExistence type="predicted"/>
<accession>A0A518EKE1</accession>
<evidence type="ECO:0000313" key="2">
    <source>
        <dbReference type="Proteomes" id="UP000320390"/>
    </source>
</evidence>
<evidence type="ECO:0000313" key="1">
    <source>
        <dbReference type="EMBL" id="QDV04553.1"/>
    </source>
</evidence>
<dbReference type="AlphaFoldDB" id="A0A518EKE1"/>
<gene>
    <name evidence="1" type="ORF">Poly30_00440</name>
</gene>
<name>A0A518EKE1_9BACT</name>